<feature type="transmembrane region" description="Helical" evidence="8">
    <location>
        <begin position="101"/>
        <end position="126"/>
    </location>
</feature>
<keyword evidence="3 8" id="KW-0812">Transmembrane</keyword>
<evidence type="ECO:0008006" key="11">
    <source>
        <dbReference type="Google" id="ProtNLM"/>
    </source>
</evidence>
<name>A0A9X0D807_9CNID</name>
<evidence type="ECO:0000256" key="2">
    <source>
        <dbReference type="ARBA" id="ARBA00009726"/>
    </source>
</evidence>
<dbReference type="InterPro" id="IPR036640">
    <property type="entry name" value="ABC1_TM_sf"/>
</dbReference>
<comment type="caution">
    <text evidence="9">The sequence shown here is derived from an EMBL/GenBank/DDBJ whole genome shotgun (WGS) entry which is preliminary data.</text>
</comment>
<keyword evidence="7 8" id="KW-0472">Membrane</keyword>
<protein>
    <recommendedName>
        <fullName evidence="11">ABC transmembrane type-1 domain-containing protein</fullName>
    </recommendedName>
</protein>
<reference evidence="9" key="1">
    <citation type="submission" date="2023-01" db="EMBL/GenBank/DDBJ databases">
        <title>Genome assembly of the deep-sea coral Lophelia pertusa.</title>
        <authorList>
            <person name="Herrera S."/>
            <person name="Cordes E."/>
        </authorList>
    </citation>
    <scope>NUCLEOTIDE SEQUENCE</scope>
    <source>
        <strain evidence="9">USNM1676648</strain>
        <tissue evidence="9">Polyp</tissue>
    </source>
</reference>
<keyword evidence="10" id="KW-1185">Reference proteome</keyword>
<evidence type="ECO:0000256" key="8">
    <source>
        <dbReference type="SAM" id="Phobius"/>
    </source>
</evidence>
<keyword evidence="6 8" id="KW-1133">Transmembrane helix</keyword>
<accession>A0A9X0D807</accession>
<keyword evidence="4" id="KW-0547">Nucleotide-binding</keyword>
<evidence type="ECO:0000256" key="5">
    <source>
        <dbReference type="ARBA" id="ARBA00022840"/>
    </source>
</evidence>
<evidence type="ECO:0000256" key="4">
    <source>
        <dbReference type="ARBA" id="ARBA00022741"/>
    </source>
</evidence>
<comment type="subcellular location">
    <subcellularLocation>
        <location evidence="1">Membrane</location>
        <topology evidence="1">Multi-pass membrane protein</topology>
    </subcellularLocation>
</comment>
<dbReference type="Proteomes" id="UP001163046">
    <property type="component" value="Unassembled WGS sequence"/>
</dbReference>
<proteinExistence type="inferred from homology"/>
<dbReference type="GO" id="GO:0016020">
    <property type="term" value="C:membrane"/>
    <property type="evidence" value="ECO:0007669"/>
    <property type="project" value="UniProtKB-SubCell"/>
</dbReference>
<dbReference type="GO" id="GO:0005524">
    <property type="term" value="F:ATP binding"/>
    <property type="evidence" value="ECO:0007669"/>
    <property type="project" value="UniProtKB-KW"/>
</dbReference>
<evidence type="ECO:0000256" key="6">
    <source>
        <dbReference type="ARBA" id="ARBA00022989"/>
    </source>
</evidence>
<dbReference type="PANTHER" id="PTHR24223:SF456">
    <property type="entry name" value="MULTIDRUG RESISTANCE-ASSOCIATED PROTEIN LETHAL(2)03659"/>
    <property type="match status" value="1"/>
</dbReference>
<gene>
    <name evidence="9" type="ORF">OS493_028369</name>
</gene>
<dbReference type="OrthoDB" id="6500128at2759"/>
<organism evidence="9 10">
    <name type="scientific">Desmophyllum pertusum</name>
    <dbReference type="NCBI Taxonomy" id="174260"/>
    <lineage>
        <taxon>Eukaryota</taxon>
        <taxon>Metazoa</taxon>
        <taxon>Cnidaria</taxon>
        <taxon>Anthozoa</taxon>
        <taxon>Hexacorallia</taxon>
        <taxon>Scleractinia</taxon>
        <taxon>Caryophylliina</taxon>
        <taxon>Caryophylliidae</taxon>
        <taxon>Desmophyllum</taxon>
    </lineage>
</organism>
<evidence type="ECO:0000313" key="10">
    <source>
        <dbReference type="Proteomes" id="UP001163046"/>
    </source>
</evidence>
<evidence type="ECO:0000313" key="9">
    <source>
        <dbReference type="EMBL" id="KAJ7389906.1"/>
    </source>
</evidence>
<dbReference type="EMBL" id="MU825423">
    <property type="protein sequence ID" value="KAJ7389906.1"/>
    <property type="molecule type" value="Genomic_DNA"/>
</dbReference>
<evidence type="ECO:0000256" key="7">
    <source>
        <dbReference type="ARBA" id="ARBA00023136"/>
    </source>
</evidence>
<dbReference type="SUPFAM" id="SSF90123">
    <property type="entry name" value="ABC transporter transmembrane region"/>
    <property type="match status" value="1"/>
</dbReference>
<dbReference type="InterPro" id="IPR050173">
    <property type="entry name" value="ABC_transporter_C-like"/>
</dbReference>
<evidence type="ECO:0000256" key="1">
    <source>
        <dbReference type="ARBA" id="ARBA00004141"/>
    </source>
</evidence>
<sequence>MDAEYDRLESEPGQKENPKKNANIFSILSFWWVGELLAIGNKRPLKNEDLFPLLDEDKTQTSTEKLQGTWNEEKASCASNKGGNGYRLLKALIRAFPYTDYMVILGMTLLGGICNVLQPVFLSLLLLELMTSSGEESWWAYIYAAGICLSSFVRAITIHQWNYQAKLMALRWKSATIGIIYKRSGVDLNGIDKHAVKTVTAQTERSLIEDRVVNEGNLEEKFKRLEIAEEDRVIGYISWKMYWHYMQAGMCTIVAVAMDHSYSLICGFFI</sequence>
<dbReference type="GO" id="GO:0042626">
    <property type="term" value="F:ATPase-coupled transmembrane transporter activity"/>
    <property type="evidence" value="ECO:0007669"/>
    <property type="project" value="TreeGrafter"/>
</dbReference>
<keyword evidence="5" id="KW-0067">ATP-binding</keyword>
<comment type="similarity">
    <text evidence="2">Belongs to the ABC transporter superfamily. ABCC family. Conjugate transporter (TC 3.A.1.208) subfamily.</text>
</comment>
<feature type="transmembrane region" description="Helical" evidence="8">
    <location>
        <begin position="138"/>
        <end position="158"/>
    </location>
</feature>
<dbReference type="PANTHER" id="PTHR24223">
    <property type="entry name" value="ATP-BINDING CASSETTE SUB-FAMILY C"/>
    <property type="match status" value="1"/>
</dbReference>
<dbReference type="AlphaFoldDB" id="A0A9X0D807"/>
<evidence type="ECO:0000256" key="3">
    <source>
        <dbReference type="ARBA" id="ARBA00022692"/>
    </source>
</evidence>